<keyword evidence="1" id="KW-0418">Kinase</keyword>
<dbReference type="Gene3D" id="3.40.50.300">
    <property type="entry name" value="P-loop containing nucleotide triphosphate hydrolases"/>
    <property type="match status" value="1"/>
</dbReference>
<dbReference type="RefSeq" id="YP_012772483.1">
    <property type="nucleotide sequence ID" value="NC_111398.1"/>
</dbReference>
<name>A0AAF0BYX4_9CAUD</name>
<organism evidence="1 2">
    <name type="scientific">Salmonella phage GSW6</name>
    <dbReference type="NCBI Taxonomy" id="3025422"/>
    <lineage>
        <taxon>Viruses</taxon>
        <taxon>Duplodnaviria</taxon>
        <taxon>Heunggongvirae</taxon>
        <taxon>Uroviricota</taxon>
        <taxon>Caudoviricetes</taxon>
        <taxon>Demerecviridae</taxon>
        <taxon>Markadamsvirinae</taxon>
        <taxon>Epseptimavirus</taxon>
        <taxon>Epseptimavirus GSW6</taxon>
    </lineage>
</organism>
<dbReference type="Proteomes" id="UP001217333">
    <property type="component" value="Segment"/>
</dbReference>
<dbReference type="InterPro" id="IPR048444">
    <property type="entry name" value="DNMK"/>
</dbReference>
<dbReference type="Pfam" id="PF21448">
    <property type="entry name" value="DNMK"/>
    <property type="match status" value="1"/>
</dbReference>
<evidence type="ECO:0000313" key="1">
    <source>
        <dbReference type="EMBL" id="WCX68736.1"/>
    </source>
</evidence>
<dbReference type="GO" id="GO:0016301">
    <property type="term" value="F:kinase activity"/>
    <property type="evidence" value="ECO:0007669"/>
    <property type="project" value="UniProtKB-KW"/>
</dbReference>
<dbReference type="InterPro" id="IPR027417">
    <property type="entry name" value="P-loop_NTPase"/>
</dbReference>
<proteinExistence type="predicted"/>
<keyword evidence="1" id="KW-0808">Transferase</keyword>
<evidence type="ECO:0000313" key="2">
    <source>
        <dbReference type="Proteomes" id="UP001217333"/>
    </source>
</evidence>
<dbReference type="EMBL" id="OQ362005">
    <property type="protein sequence ID" value="WCX68736.1"/>
    <property type="molecule type" value="Genomic_DNA"/>
</dbReference>
<keyword evidence="2" id="KW-1185">Reference proteome</keyword>
<accession>A0AAF0BYX4</accession>
<reference evidence="1" key="1">
    <citation type="submission" date="2023-01" db="EMBL/GenBank/DDBJ databases">
        <authorList>
            <person name="Bringhurst R.M."/>
            <person name="Homer T.E."/>
        </authorList>
    </citation>
    <scope>NUCLEOTIDE SEQUENCE</scope>
</reference>
<sequence length="249" mass="28309">MSVLVGLHGEAGAGKDTVAKLMLEWCNDTFPTCQSRAYSFAKPVYELASVILGVTPEFLGERRGKEIPQWFTVTQAQLERARDVWFKYGIDKFEDFSYVWPIFEGKYLDPQQLVAAAEDALYSVFISPRKMLQLVGTELGRQLVHERIWLIILEQSIAKDDPDVAVVTDVRFPNEGELIRETNHLDMDSLLLNVVPAEAEYTIKTDHPSEKGIPAKYITHELVNRFDGINNLKLEVYNFCDLELEPLVG</sequence>
<protein>
    <submittedName>
        <fullName evidence="1">Deoxynucleoside monophosphate kinase</fullName>
    </submittedName>
</protein>
<dbReference type="SUPFAM" id="SSF52540">
    <property type="entry name" value="P-loop containing nucleoside triphosphate hydrolases"/>
    <property type="match status" value="1"/>
</dbReference>